<evidence type="ECO:0000256" key="1">
    <source>
        <dbReference type="ARBA" id="ARBA00022884"/>
    </source>
</evidence>
<feature type="compositionally biased region" description="Pro residues" evidence="3">
    <location>
        <begin position="31"/>
        <end position="44"/>
    </location>
</feature>
<evidence type="ECO:0000256" key="2">
    <source>
        <dbReference type="PROSITE-ProRule" id="PRU00176"/>
    </source>
</evidence>
<dbReference type="SMART" id="SM00360">
    <property type="entry name" value="RRM"/>
    <property type="match status" value="2"/>
</dbReference>
<dbReference type="Pfam" id="PF00076">
    <property type="entry name" value="RRM_1"/>
    <property type="match status" value="2"/>
</dbReference>
<keyword evidence="6" id="KW-1185">Reference proteome</keyword>
<reference evidence="5 6" key="1">
    <citation type="submission" date="2020-08" db="EMBL/GenBank/DDBJ databases">
        <title>Plant Genome Project.</title>
        <authorList>
            <person name="Zhang R.-G."/>
        </authorList>
    </citation>
    <scope>NUCLEOTIDE SEQUENCE [LARGE SCALE GENOMIC DNA]</scope>
    <source>
        <tissue evidence="5">Rhizome</tissue>
    </source>
</reference>
<dbReference type="CDD" id="cd12245">
    <property type="entry name" value="RRM_scw1_like"/>
    <property type="match status" value="1"/>
</dbReference>
<evidence type="ECO:0000313" key="6">
    <source>
        <dbReference type="Proteomes" id="UP000734854"/>
    </source>
</evidence>
<accession>A0A8J5ICV1</accession>
<comment type="caution">
    <text evidence="5">The sequence shown here is derived from an EMBL/GenBank/DDBJ whole genome shotgun (WGS) entry which is preliminary data.</text>
</comment>
<protein>
    <recommendedName>
        <fullName evidence="4">RRM domain-containing protein</fullName>
    </recommendedName>
</protein>
<proteinExistence type="predicted"/>
<evidence type="ECO:0000256" key="3">
    <source>
        <dbReference type="SAM" id="MobiDB-lite"/>
    </source>
</evidence>
<dbReference type="InterPro" id="IPR000504">
    <property type="entry name" value="RRM_dom"/>
</dbReference>
<dbReference type="AlphaFoldDB" id="A0A8J5ICV1"/>
<dbReference type="Proteomes" id="UP000734854">
    <property type="component" value="Unassembled WGS sequence"/>
</dbReference>
<dbReference type="FunFam" id="3.30.70.330:FF:000335">
    <property type="entry name" value="RNA-binding protein with multiple splicing 2"/>
    <property type="match status" value="1"/>
</dbReference>
<feature type="region of interest" description="Disordered" evidence="3">
    <location>
        <begin position="1"/>
        <end position="63"/>
    </location>
</feature>
<feature type="domain" description="RRM" evidence="4">
    <location>
        <begin position="92"/>
        <end position="171"/>
    </location>
</feature>
<feature type="region of interest" description="Disordered" evidence="3">
    <location>
        <begin position="169"/>
        <end position="190"/>
    </location>
</feature>
<sequence length="367" mass="40873">MDDRAAGYYRPPTAAGGYYRSPPTSGHHSYYPPPSVHSSPPPHGAPSHPYSRTPLPPLHQSQHSPPYALYQPPIYGATYVESADQPSFDDVRTLFIAGLPGDVKIREIYNLFREFAGYESAKLRSSEKSSQAYAFAVFTDQQSALAAMHSLNGLVFDLERESTLHIDLAKSNSKSKRPRTDESTYSSDRRVRVSAAYSRDFRDSGSGSNTHMPGMVYSPYSLNGYPSTQRNQKLAYDSEHTKLNNSSTHATEINPPCPTLFVSNLGPSCTEKELTQVFSRCPGFLKLKMQNKKSVPVAFVDFEDVKSSTAALNHLQGTIMHSSGRDGMRLEYAKSRMGLRKREKRSYEQLKSGDKFQDFPSARSFGP</sequence>
<feature type="domain" description="RRM" evidence="4">
    <location>
        <begin position="258"/>
        <end position="335"/>
    </location>
</feature>
<evidence type="ECO:0000313" key="5">
    <source>
        <dbReference type="EMBL" id="KAG6532711.1"/>
    </source>
</evidence>
<keyword evidence="1 2" id="KW-0694">RNA-binding</keyword>
<dbReference type="GO" id="GO:0003723">
    <property type="term" value="F:RNA binding"/>
    <property type="evidence" value="ECO:0007669"/>
    <property type="project" value="UniProtKB-UniRule"/>
</dbReference>
<feature type="compositionally biased region" description="Low complexity" evidence="3">
    <location>
        <begin position="21"/>
        <end position="30"/>
    </location>
</feature>
<dbReference type="PANTHER" id="PTHR10501">
    <property type="entry name" value="U1 SMALL NUCLEAR RIBONUCLEOPROTEIN A/U2 SMALL NUCLEAR RIBONUCLEOPROTEIN B"/>
    <property type="match status" value="1"/>
</dbReference>
<name>A0A8J5ICV1_ZINOF</name>
<dbReference type="FunFam" id="3.30.70.330:FF:000404">
    <property type="entry name" value="RNA-binding protein with multiple splicing"/>
    <property type="match status" value="1"/>
</dbReference>
<organism evidence="5 6">
    <name type="scientific">Zingiber officinale</name>
    <name type="common">Ginger</name>
    <name type="synonym">Amomum zingiber</name>
    <dbReference type="NCBI Taxonomy" id="94328"/>
    <lineage>
        <taxon>Eukaryota</taxon>
        <taxon>Viridiplantae</taxon>
        <taxon>Streptophyta</taxon>
        <taxon>Embryophyta</taxon>
        <taxon>Tracheophyta</taxon>
        <taxon>Spermatophyta</taxon>
        <taxon>Magnoliopsida</taxon>
        <taxon>Liliopsida</taxon>
        <taxon>Zingiberales</taxon>
        <taxon>Zingiberaceae</taxon>
        <taxon>Zingiber</taxon>
    </lineage>
</organism>
<gene>
    <name evidence="5" type="ORF">ZIOFF_006561</name>
</gene>
<feature type="region of interest" description="Disordered" evidence="3">
    <location>
        <begin position="341"/>
        <end position="367"/>
    </location>
</feature>
<dbReference type="EMBL" id="JACMSC010000002">
    <property type="protein sequence ID" value="KAG6532711.1"/>
    <property type="molecule type" value="Genomic_DNA"/>
</dbReference>
<feature type="compositionally biased region" description="Basic and acidic residues" evidence="3">
    <location>
        <begin position="345"/>
        <end position="357"/>
    </location>
</feature>
<dbReference type="PROSITE" id="PS50102">
    <property type="entry name" value="RRM"/>
    <property type="match status" value="2"/>
</dbReference>
<feature type="compositionally biased region" description="Basic and acidic residues" evidence="3">
    <location>
        <begin position="178"/>
        <end position="190"/>
    </location>
</feature>
<evidence type="ECO:0000259" key="4">
    <source>
        <dbReference type="PROSITE" id="PS50102"/>
    </source>
</evidence>